<dbReference type="AlphaFoldDB" id="A0A840MLV7"/>
<keyword evidence="2" id="KW-0732">Signal</keyword>
<evidence type="ECO:0000313" key="3">
    <source>
        <dbReference type="EMBL" id="MBB5019390.1"/>
    </source>
</evidence>
<evidence type="ECO:0000256" key="1">
    <source>
        <dbReference type="SAM" id="MobiDB-lite"/>
    </source>
</evidence>
<dbReference type="RefSeq" id="WP_184040172.1">
    <property type="nucleotide sequence ID" value="NZ_JACHHY010000016.1"/>
</dbReference>
<feature type="region of interest" description="Disordered" evidence="1">
    <location>
        <begin position="25"/>
        <end position="49"/>
    </location>
</feature>
<feature type="chain" id="PRO_5033004163" description="Lipoprotein" evidence="2">
    <location>
        <begin position="21"/>
        <end position="229"/>
    </location>
</feature>
<proteinExistence type="predicted"/>
<organism evidence="3 4">
    <name type="scientific">Chitinivorax tropicus</name>
    <dbReference type="NCBI Taxonomy" id="714531"/>
    <lineage>
        <taxon>Bacteria</taxon>
        <taxon>Pseudomonadati</taxon>
        <taxon>Pseudomonadota</taxon>
        <taxon>Betaproteobacteria</taxon>
        <taxon>Chitinivorax</taxon>
    </lineage>
</organism>
<evidence type="ECO:0008006" key="5">
    <source>
        <dbReference type="Google" id="ProtNLM"/>
    </source>
</evidence>
<evidence type="ECO:0000313" key="4">
    <source>
        <dbReference type="Proteomes" id="UP000575898"/>
    </source>
</evidence>
<feature type="signal peptide" evidence="2">
    <location>
        <begin position="1"/>
        <end position="20"/>
    </location>
</feature>
<reference evidence="3 4" key="1">
    <citation type="submission" date="2020-08" db="EMBL/GenBank/DDBJ databases">
        <title>Genomic Encyclopedia of Type Strains, Phase IV (KMG-IV): sequencing the most valuable type-strain genomes for metagenomic binning, comparative biology and taxonomic classification.</title>
        <authorList>
            <person name="Goeker M."/>
        </authorList>
    </citation>
    <scope>NUCLEOTIDE SEQUENCE [LARGE SCALE GENOMIC DNA]</scope>
    <source>
        <strain evidence="3 4">DSM 27165</strain>
    </source>
</reference>
<dbReference type="PROSITE" id="PS51257">
    <property type="entry name" value="PROKAR_LIPOPROTEIN"/>
    <property type="match status" value="1"/>
</dbReference>
<keyword evidence="4" id="KW-1185">Reference proteome</keyword>
<accession>A0A840MLV7</accession>
<dbReference type="Proteomes" id="UP000575898">
    <property type="component" value="Unassembled WGS sequence"/>
</dbReference>
<name>A0A840MLV7_9PROT</name>
<evidence type="ECO:0000256" key="2">
    <source>
        <dbReference type="SAM" id="SignalP"/>
    </source>
</evidence>
<protein>
    <recommendedName>
        <fullName evidence="5">Lipoprotein</fullName>
    </recommendedName>
</protein>
<dbReference type="EMBL" id="JACHHY010000016">
    <property type="protein sequence ID" value="MBB5019390.1"/>
    <property type="molecule type" value="Genomic_DNA"/>
</dbReference>
<gene>
    <name evidence="3" type="ORF">HNQ59_002691</name>
</gene>
<comment type="caution">
    <text evidence="3">The sequence shown here is derived from an EMBL/GenBank/DDBJ whole genome shotgun (WGS) entry which is preliminary data.</text>
</comment>
<sequence length="229" mass="24648">MSYKISITLVLAALLLSACSTPVPPPSVTIEEKEPPPQPAPPTNQGPASIPVVTARAVKAPPTTVMKQMLISLNREKSYKNVKQTAANRIALILPFADPSHYIDCGQIEVPGLDGDTLRFPGASPQQQYQLNVKGRTYEVTRKLNGRGEAVISLTPRSNATTTVSVRITYRLSREQIATAPDSDPIKVKDALMFRSGRGAAFARAPTRCVSSGIMEKQLLDLAQASVAQ</sequence>